<dbReference type="GO" id="GO:0016787">
    <property type="term" value="F:hydrolase activity"/>
    <property type="evidence" value="ECO:0007669"/>
    <property type="project" value="UniProtKB-ARBA"/>
</dbReference>
<dbReference type="Gene3D" id="3.40.720.10">
    <property type="entry name" value="Alkaline Phosphatase, subunit A"/>
    <property type="match status" value="2"/>
</dbReference>
<dbReference type="Pfam" id="PF01663">
    <property type="entry name" value="Phosphodiest"/>
    <property type="match status" value="1"/>
</dbReference>
<dbReference type="InterPro" id="IPR017850">
    <property type="entry name" value="Alkaline_phosphatase_core_sf"/>
</dbReference>
<reference evidence="1" key="1">
    <citation type="submission" date="2020-10" db="EMBL/GenBank/DDBJ databases">
        <title>Taxonomic study of unclassified bacteria belonging to the class Ktedonobacteria.</title>
        <authorList>
            <person name="Yabe S."/>
            <person name="Wang C.M."/>
            <person name="Zheng Y."/>
            <person name="Sakai Y."/>
            <person name="Cavaletti L."/>
            <person name="Monciardini P."/>
            <person name="Donadio S."/>
        </authorList>
    </citation>
    <scope>NUCLEOTIDE SEQUENCE</scope>
    <source>
        <strain evidence="1">ID150040</strain>
    </source>
</reference>
<proteinExistence type="predicted"/>
<dbReference type="AlphaFoldDB" id="A0A8J3II45"/>
<accession>A0A8J3II45</accession>
<dbReference type="InterPro" id="IPR002591">
    <property type="entry name" value="Phosphodiest/P_Trfase"/>
</dbReference>
<keyword evidence="2" id="KW-1185">Reference proteome</keyword>
<name>A0A8J3II45_9CHLR</name>
<protein>
    <submittedName>
        <fullName evidence="1">Nucleotide pyrophosphatase</fullName>
    </submittedName>
</protein>
<dbReference type="Proteomes" id="UP000597444">
    <property type="component" value="Unassembled WGS sequence"/>
</dbReference>
<sequence length="535" mass="60484">MSARVVVFGVDGLTFRVLHPLMQQEKLPHFRLLQQQGCEAILESKYPPITPPAWISLSTGLKPANHGVYDFWDFGEQQGAAPPRPPKLLTRRKGGKAIWNILSEFGKQVLIVNIPMTYPPEPVNGFMVSGYMTPGINTQFTYPHSFQADLLRTVPNYEIDLPLEDKTIVAGKRKWRVLDATLRMTERRIELIEYMLQEKPWDFCFLGFVGADRIQHRLWDEIIALDPRTCEYYQLLDDELGRIMDRLGPDDSLFVVSDHGFQGASRSFEINEYLYSKGLVALTNHSQARRERDRRKNVLKHTLKQIGLLGLAKRAWRTRNALKSEQQDNIEAYDPHILKISNIAWEKTLAFVPSSSGFGSGYADIFLSPAMAVEEIVALRTALLHETDPATGKMLLEAAYTTEVFGIGPYAPGEPHLLLLPQEGITFRRGLGNPRFWDDATMTHDPGRRSGVHQKDGVLYAYGGAFKQGFKAPPAEVYDLVPTILQSMNLPLPTPCDGRILEELFIDQKKLQESDSIHSENNSVTLTKLKKLLEA</sequence>
<evidence type="ECO:0000313" key="2">
    <source>
        <dbReference type="Proteomes" id="UP000597444"/>
    </source>
</evidence>
<dbReference type="RefSeq" id="WP_220202742.1">
    <property type="nucleotide sequence ID" value="NZ_BNJK01000001.1"/>
</dbReference>
<dbReference type="SUPFAM" id="SSF53649">
    <property type="entry name" value="Alkaline phosphatase-like"/>
    <property type="match status" value="1"/>
</dbReference>
<comment type="caution">
    <text evidence="1">The sequence shown here is derived from an EMBL/GenBank/DDBJ whole genome shotgun (WGS) entry which is preliminary data.</text>
</comment>
<dbReference type="EMBL" id="BNJK01000001">
    <property type="protein sequence ID" value="GHO91872.1"/>
    <property type="molecule type" value="Genomic_DNA"/>
</dbReference>
<evidence type="ECO:0000313" key="1">
    <source>
        <dbReference type="EMBL" id="GHO91872.1"/>
    </source>
</evidence>
<gene>
    <name evidence="1" type="ORF">KSF_019200</name>
</gene>
<dbReference type="PANTHER" id="PTHR10151:SF120">
    <property type="entry name" value="BIS(5'-ADENOSYL)-TRIPHOSPHATASE"/>
    <property type="match status" value="1"/>
</dbReference>
<organism evidence="1 2">
    <name type="scientific">Reticulibacter mediterranei</name>
    <dbReference type="NCBI Taxonomy" id="2778369"/>
    <lineage>
        <taxon>Bacteria</taxon>
        <taxon>Bacillati</taxon>
        <taxon>Chloroflexota</taxon>
        <taxon>Ktedonobacteria</taxon>
        <taxon>Ktedonobacterales</taxon>
        <taxon>Reticulibacteraceae</taxon>
        <taxon>Reticulibacter</taxon>
    </lineage>
</organism>
<dbReference type="PANTHER" id="PTHR10151">
    <property type="entry name" value="ECTONUCLEOTIDE PYROPHOSPHATASE/PHOSPHODIESTERASE"/>
    <property type="match status" value="1"/>
</dbReference>